<sequence>MREIKFRSAAICKGAAGTATQRDQSRAEGPALLQPGLRARGSGLGAQGSGLRTSGASHEDRHLSRSPSTSPRRADVERVRGPRRSLGRGGECGVRAGGAGGAGAGARAEGRGAVAPRQWPGLAAPHARVAAAARRPARMFRARSVRVRHAPRPERLECERGGFSV</sequence>
<protein>
    <submittedName>
        <fullName evidence="2">Uncharacterized protein</fullName>
    </submittedName>
</protein>
<evidence type="ECO:0000256" key="1">
    <source>
        <dbReference type="SAM" id="MobiDB-lite"/>
    </source>
</evidence>
<feature type="region of interest" description="Disordered" evidence="1">
    <location>
        <begin position="12"/>
        <end position="112"/>
    </location>
</feature>
<dbReference type="EMBL" id="OW152831">
    <property type="protein sequence ID" value="CAH2049670.1"/>
    <property type="molecule type" value="Genomic_DNA"/>
</dbReference>
<feature type="non-terminal residue" evidence="2">
    <location>
        <position position="165"/>
    </location>
</feature>
<dbReference type="Proteomes" id="UP000837857">
    <property type="component" value="Chromosome 19"/>
</dbReference>
<evidence type="ECO:0000313" key="2">
    <source>
        <dbReference type="EMBL" id="CAH2049670.1"/>
    </source>
</evidence>
<name>A0ABN8IB13_9NEOP</name>
<evidence type="ECO:0000313" key="3">
    <source>
        <dbReference type="Proteomes" id="UP000837857"/>
    </source>
</evidence>
<feature type="compositionally biased region" description="Gly residues" evidence="1">
    <location>
        <begin position="87"/>
        <end position="104"/>
    </location>
</feature>
<keyword evidence="3" id="KW-1185">Reference proteome</keyword>
<reference evidence="2" key="1">
    <citation type="submission" date="2022-03" db="EMBL/GenBank/DDBJ databases">
        <authorList>
            <person name="Martin H S."/>
        </authorList>
    </citation>
    <scope>NUCLEOTIDE SEQUENCE</scope>
</reference>
<accession>A0ABN8IB13</accession>
<gene>
    <name evidence="2" type="ORF">IPOD504_LOCUS7000</name>
</gene>
<organism evidence="2 3">
    <name type="scientific">Iphiclides podalirius</name>
    <name type="common">scarce swallowtail</name>
    <dbReference type="NCBI Taxonomy" id="110791"/>
    <lineage>
        <taxon>Eukaryota</taxon>
        <taxon>Metazoa</taxon>
        <taxon>Ecdysozoa</taxon>
        <taxon>Arthropoda</taxon>
        <taxon>Hexapoda</taxon>
        <taxon>Insecta</taxon>
        <taxon>Pterygota</taxon>
        <taxon>Neoptera</taxon>
        <taxon>Endopterygota</taxon>
        <taxon>Lepidoptera</taxon>
        <taxon>Glossata</taxon>
        <taxon>Ditrysia</taxon>
        <taxon>Papilionoidea</taxon>
        <taxon>Papilionidae</taxon>
        <taxon>Papilioninae</taxon>
        <taxon>Iphiclides</taxon>
    </lineage>
</organism>
<proteinExistence type="predicted"/>